<accession>A0ACC3MK27</accession>
<sequence>MDPNTPPKRARAGLPKPDLRRPGQWLQMTRDTHPEAFKTPEEVAESQAAVSKFIGRTAANPLVPGARTTGTAPAGDDEESVYDQTASEGGDDTGSEYTPSGTQRKRASRTGPAAMQQQSEGEDSEEEGELDPADYEDEDEASENGQGAAPADAKQVNDPTWKINQPRTQPLAYWVPSDASGGEIWKSIQFTVDFTSRASVNKANKARRLSIWRAKNILGLHDQMKRPSTKGREYTDQNYQWILAEHAQHAAINNNERIPLDNLTTRYNQRFPTENRTTASLTSYIDRKSGLNAARKTYDSRQR</sequence>
<evidence type="ECO:0000313" key="1">
    <source>
        <dbReference type="EMBL" id="KAK3697486.1"/>
    </source>
</evidence>
<evidence type="ECO:0000313" key="2">
    <source>
        <dbReference type="Proteomes" id="UP001281147"/>
    </source>
</evidence>
<dbReference type="EMBL" id="JAUTXU010000225">
    <property type="protein sequence ID" value="KAK3697486.1"/>
    <property type="molecule type" value="Genomic_DNA"/>
</dbReference>
<gene>
    <name evidence="1" type="ORF">LTR37_017432</name>
</gene>
<reference evidence="1" key="1">
    <citation type="submission" date="2023-07" db="EMBL/GenBank/DDBJ databases">
        <title>Black Yeasts Isolated from many extreme environments.</title>
        <authorList>
            <person name="Coleine C."/>
            <person name="Stajich J.E."/>
            <person name="Selbmann L."/>
        </authorList>
    </citation>
    <scope>NUCLEOTIDE SEQUENCE</scope>
    <source>
        <strain evidence="1">CCFEE 5714</strain>
    </source>
</reference>
<name>A0ACC3MK27_9PEZI</name>
<protein>
    <submittedName>
        <fullName evidence="1">Uncharacterized protein</fullName>
    </submittedName>
</protein>
<proteinExistence type="predicted"/>
<dbReference type="Proteomes" id="UP001281147">
    <property type="component" value="Unassembled WGS sequence"/>
</dbReference>
<organism evidence="1 2">
    <name type="scientific">Vermiconidia calcicola</name>
    <dbReference type="NCBI Taxonomy" id="1690605"/>
    <lineage>
        <taxon>Eukaryota</taxon>
        <taxon>Fungi</taxon>
        <taxon>Dikarya</taxon>
        <taxon>Ascomycota</taxon>
        <taxon>Pezizomycotina</taxon>
        <taxon>Dothideomycetes</taxon>
        <taxon>Dothideomycetidae</taxon>
        <taxon>Mycosphaerellales</taxon>
        <taxon>Extremaceae</taxon>
        <taxon>Vermiconidia</taxon>
    </lineage>
</organism>
<comment type="caution">
    <text evidence="1">The sequence shown here is derived from an EMBL/GenBank/DDBJ whole genome shotgun (WGS) entry which is preliminary data.</text>
</comment>
<keyword evidence="2" id="KW-1185">Reference proteome</keyword>